<proteinExistence type="predicted"/>
<dbReference type="Gene3D" id="3.40.50.150">
    <property type="entry name" value="Vaccinia Virus protein VP39"/>
    <property type="match status" value="1"/>
</dbReference>
<organism evidence="2 3">
    <name type="scientific">Burkholderia orbicola</name>
    <dbReference type="NCBI Taxonomy" id="2978683"/>
    <lineage>
        <taxon>Bacteria</taxon>
        <taxon>Pseudomonadati</taxon>
        <taxon>Pseudomonadota</taxon>
        <taxon>Betaproteobacteria</taxon>
        <taxon>Burkholderiales</taxon>
        <taxon>Burkholderiaceae</taxon>
        <taxon>Burkholderia</taxon>
        <taxon>Burkholderia cepacia complex</taxon>
    </lineage>
</organism>
<dbReference type="EMBL" id="JAUJQL010000043">
    <property type="protein sequence ID" value="MDN7528322.1"/>
    <property type="molecule type" value="Genomic_DNA"/>
</dbReference>
<feature type="compositionally biased region" description="Polar residues" evidence="1">
    <location>
        <begin position="1"/>
        <end position="11"/>
    </location>
</feature>
<accession>A0ABT8P434</accession>
<dbReference type="InterPro" id="IPR008884">
    <property type="entry name" value="TylF_MeTrfase"/>
</dbReference>
<dbReference type="RefSeq" id="WP_227745877.1">
    <property type="nucleotide sequence ID" value="NZ_JAUJQL010000043.1"/>
</dbReference>
<sequence>MTQTYGESDQAQARKMQNGEITIRPQKSTEAIAKLHSFSQELLPQYGGMWGTHNLVTMPRSAFTRVIYYNDLYQKIINVPGVICEFGVQWGATLTLLNNLRGTHEPFNASRKIFGFDTFDGFAEVDIKDGVWPKVGDYKSLPGYEETLEEILTTHESLAPLSHLKKFELVKGDASTTIDKWLTEHPYAVISMAIFDMDVYKPTKDVLEKIIPRLTKGSLLVFDEFNCEYFPGETIAVQEVLGFNNIKLRHSPYQSYGAWAVFGE</sequence>
<evidence type="ECO:0000256" key="1">
    <source>
        <dbReference type="SAM" id="MobiDB-lite"/>
    </source>
</evidence>
<evidence type="ECO:0000313" key="2">
    <source>
        <dbReference type="EMBL" id="MDN7528322.1"/>
    </source>
</evidence>
<reference evidence="2" key="1">
    <citation type="submission" date="2023-07" db="EMBL/GenBank/DDBJ databases">
        <title>A collection of bacterial strains from the Burkholderia cepacia Research Laboratory and Repository.</title>
        <authorList>
            <person name="Lipuma J."/>
            <person name="Spilker T."/>
            <person name="Caverly L."/>
        </authorList>
    </citation>
    <scope>NUCLEOTIDE SEQUENCE</scope>
    <source>
        <strain evidence="2">AU45194</strain>
    </source>
</reference>
<comment type="caution">
    <text evidence="2">The sequence shown here is derived from an EMBL/GenBank/DDBJ whole genome shotgun (WGS) entry which is preliminary data.</text>
</comment>
<protein>
    <submittedName>
        <fullName evidence="2">TylF/MycF/NovP-related O-methyltransferase</fullName>
        <ecNumber evidence="2">2.1.1.-</ecNumber>
    </submittedName>
</protein>
<keyword evidence="3" id="KW-1185">Reference proteome</keyword>
<evidence type="ECO:0000313" key="3">
    <source>
        <dbReference type="Proteomes" id="UP001172217"/>
    </source>
</evidence>
<dbReference type="PANTHER" id="PTHR40036">
    <property type="entry name" value="MACROCIN O-METHYLTRANSFERASE"/>
    <property type="match status" value="1"/>
</dbReference>
<dbReference type="EC" id="2.1.1.-" evidence="2"/>
<dbReference type="GO" id="GO:0032259">
    <property type="term" value="P:methylation"/>
    <property type="evidence" value="ECO:0007669"/>
    <property type="project" value="UniProtKB-KW"/>
</dbReference>
<dbReference type="Proteomes" id="UP001172217">
    <property type="component" value="Unassembled WGS sequence"/>
</dbReference>
<feature type="region of interest" description="Disordered" evidence="1">
    <location>
        <begin position="1"/>
        <end position="20"/>
    </location>
</feature>
<dbReference type="InterPro" id="IPR029063">
    <property type="entry name" value="SAM-dependent_MTases_sf"/>
</dbReference>
<dbReference type="SUPFAM" id="SSF53335">
    <property type="entry name" value="S-adenosyl-L-methionine-dependent methyltransferases"/>
    <property type="match status" value="1"/>
</dbReference>
<dbReference type="GO" id="GO:0008168">
    <property type="term" value="F:methyltransferase activity"/>
    <property type="evidence" value="ECO:0007669"/>
    <property type="project" value="UniProtKB-KW"/>
</dbReference>
<dbReference type="PANTHER" id="PTHR40036:SF1">
    <property type="entry name" value="MACROCIN O-METHYLTRANSFERASE"/>
    <property type="match status" value="1"/>
</dbReference>
<name>A0ABT8P434_9BURK</name>
<keyword evidence="2" id="KW-0489">Methyltransferase</keyword>
<gene>
    <name evidence="2" type="ORF">QZM70_35835</name>
</gene>
<keyword evidence="2" id="KW-0808">Transferase</keyword>
<dbReference type="Pfam" id="PF05711">
    <property type="entry name" value="TylF"/>
    <property type="match status" value="1"/>
</dbReference>